<reference evidence="1 3" key="1">
    <citation type="submission" date="2019-07" db="EMBL/GenBank/DDBJ databases">
        <title>Whole genome shotgun sequence of Cellulomonas hominis NBRC 16055.</title>
        <authorList>
            <person name="Hosoyama A."/>
            <person name="Uohara A."/>
            <person name="Ohji S."/>
            <person name="Ichikawa N."/>
        </authorList>
    </citation>
    <scope>NUCLEOTIDE SEQUENCE [LARGE SCALE GENOMIC DNA]</scope>
    <source>
        <strain evidence="1 3">NBRC 16055</strain>
    </source>
</reference>
<name>A0A511FD68_9CELL</name>
<dbReference type="AlphaFoldDB" id="A0A511FD68"/>
<dbReference type="EMBL" id="JACHDN010000001">
    <property type="protein sequence ID" value="MBB5475306.1"/>
    <property type="molecule type" value="Genomic_DNA"/>
</dbReference>
<comment type="caution">
    <text evidence="1">The sequence shown here is derived from an EMBL/GenBank/DDBJ whole genome shotgun (WGS) entry which is preliminary data.</text>
</comment>
<dbReference type="Proteomes" id="UP000564629">
    <property type="component" value="Unassembled WGS sequence"/>
</dbReference>
<accession>A0A511FD68</accession>
<sequence>MVAVVENRTAVVAVVEGQRDVDEVLVELVLDVAEAGPVEGYPDLVSGQVGADRSLVVRARRAELPAGELVGSRLRGQVALAGPGVVRLVTAPPDAPELNPTS</sequence>
<evidence type="ECO:0000313" key="4">
    <source>
        <dbReference type="Proteomes" id="UP000564629"/>
    </source>
</evidence>
<protein>
    <submittedName>
        <fullName evidence="1">Uncharacterized protein</fullName>
    </submittedName>
</protein>
<reference evidence="2 4" key="2">
    <citation type="submission" date="2020-08" db="EMBL/GenBank/DDBJ databases">
        <title>Sequencing the genomes of 1000 actinobacteria strains.</title>
        <authorList>
            <person name="Klenk H.-P."/>
        </authorList>
    </citation>
    <scope>NUCLEOTIDE SEQUENCE [LARGE SCALE GENOMIC DNA]</scope>
    <source>
        <strain evidence="2 4">DSM 9581</strain>
    </source>
</reference>
<proteinExistence type="predicted"/>
<evidence type="ECO:0000313" key="2">
    <source>
        <dbReference type="EMBL" id="MBB5475306.1"/>
    </source>
</evidence>
<gene>
    <name evidence="1" type="ORF">CHO01_23250</name>
    <name evidence="2" type="ORF">HNR08_004042</name>
</gene>
<dbReference type="RefSeq" id="WP_146838108.1">
    <property type="nucleotide sequence ID" value="NZ_BJVQ01000032.1"/>
</dbReference>
<organism evidence="1 3">
    <name type="scientific">Cellulomonas hominis</name>
    <dbReference type="NCBI Taxonomy" id="156981"/>
    <lineage>
        <taxon>Bacteria</taxon>
        <taxon>Bacillati</taxon>
        <taxon>Actinomycetota</taxon>
        <taxon>Actinomycetes</taxon>
        <taxon>Micrococcales</taxon>
        <taxon>Cellulomonadaceae</taxon>
        <taxon>Cellulomonas</taxon>
    </lineage>
</organism>
<dbReference type="EMBL" id="BJVQ01000032">
    <property type="protein sequence ID" value="GEL47209.1"/>
    <property type="molecule type" value="Genomic_DNA"/>
</dbReference>
<dbReference type="OrthoDB" id="5193079at2"/>
<dbReference type="Proteomes" id="UP000321723">
    <property type="component" value="Unassembled WGS sequence"/>
</dbReference>
<evidence type="ECO:0000313" key="3">
    <source>
        <dbReference type="Proteomes" id="UP000321723"/>
    </source>
</evidence>
<keyword evidence="3" id="KW-1185">Reference proteome</keyword>
<evidence type="ECO:0000313" key="1">
    <source>
        <dbReference type="EMBL" id="GEL47209.1"/>
    </source>
</evidence>